<evidence type="ECO:0000256" key="1">
    <source>
        <dbReference type="SAM" id="MobiDB-lite"/>
    </source>
</evidence>
<reference evidence="2 3" key="1">
    <citation type="submission" date="2016-05" db="EMBL/GenBank/DDBJ databases">
        <title>Comparative genomics of biotechnologically important yeasts.</title>
        <authorList>
            <consortium name="DOE Joint Genome Institute"/>
            <person name="Riley R."/>
            <person name="Haridas S."/>
            <person name="Wolfe K.H."/>
            <person name="Lopes M.R."/>
            <person name="Hittinger C.T."/>
            <person name="Goker M."/>
            <person name="Salamov A."/>
            <person name="Wisecaver J."/>
            <person name="Long T.M."/>
            <person name="Aerts A.L."/>
            <person name="Barry K."/>
            <person name="Choi C."/>
            <person name="Clum A."/>
            <person name="Coughlan A.Y."/>
            <person name="Deshpande S."/>
            <person name="Douglass A.P."/>
            <person name="Hanson S.J."/>
            <person name="Klenk H.-P."/>
            <person name="LaButti K."/>
            <person name="Lapidus A."/>
            <person name="Lindquist E."/>
            <person name="Lipzen A."/>
            <person name="Meier-kolthoff J.P."/>
            <person name="Ohm R.A."/>
            <person name="Otillar R.P."/>
            <person name="Pangilinan J."/>
            <person name="Peng Y."/>
            <person name="Rokas A."/>
            <person name="Rosa C.A."/>
            <person name="Scheuner C."/>
            <person name="Sibirny A.A."/>
            <person name="Slot J.C."/>
            <person name="Stielow J.B."/>
            <person name="Sun H."/>
            <person name="Kurtzman C.P."/>
            <person name="Blackwell M."/>
            <person name="Grigoriev I.V."/>
            <person name="Jeffries T.W."/>
        </authorList>
    </citation>
    <scope>NUCLEOTIDE SEQUENCE [LARGE SCALE GENOMIC DNA]</scope>
    <source>
        <strain evidence="2 3">NRRL YB-4993</strain>
    </source>
</reference>
<feature type="region of interest" description="Disordered" evidence="1">
    <location>
        <begin position="110"/>
        <end position="179"/>
    </location>
</feature>
<sequence>MGREHRSGKWPGKIPGEKTTEWKDTRHVARGSEEIENHDNIIPRLGPRDYRQKHLGANKRIKYRQKKRQSKRRPKYGAKRCDVCRNNKIVVYRDCSARIRCEKIIVRQNCKGGKSQSRTKGQNKKSRQRDQRRKTDESVSAGEQYQDRQGNLGQRHKERESSSIILDDKLRRPSTHRIC</sequence>
<evidence type="ECO:0000313" key="2">
    <source>
        <dbReference type="EMBL" id="OBA21265.1"/>
    </source>
</evidence>
<feature type="compositionally biased region" description="Basic residues" evidence="1">
    <location>
        <begin position="53"/>
        <end position="77"/>
    </location>
</feature>
<evidence type="ECO:0000313" key="3">
    <source>
        <dbReference type="Proteomes" id="UP000092555"/>
    </source>
</evidence>
<proteinExistence type="predicted"/>
<feature type="compositionally biased region" description="Basic and acidic residues" evidence="1">
    <location>
        <begin position="155"/>
        <end position="171"/>
    </location>
</feature>
<feature type="region of interest" description="Disordered" evidence="1">
    <location>
        <begin position="1"/>
        <end position="77"/>
    </location>
</feature>
<organism evidence="2 3">
    <name type="scientific">Metschnikowia bicuspidata var. bicuspidata NRRL YB-4993</name>
    <dbReference type="NCBI Taxonomy" id="869754"/>
    <lineage>
        <taxon>Eukaryota</taxon>
        <taxon>Fungi</taxon>
        <taxon>Dikarya</taxon>
        <taxon>Ascomycota</taxon>
        <taxon>Saccharomycotina</taxon>
        <taxon>Pichiomycetes</taxon>
        <taxon>Metschnikowiaceae</taxon>
        <taxon>Metschnikowia</taxon>
    </lineage>
</organism>
<dbReference type="Proteomes" id="UP000092555">
    <property type="component" value="Unassembled WGS sequence"/>
</dbReference>
<protein>
    <submittedName>
        <fullName evidence="2">Uncharacterized protein</fullName>
    </submittedName>
</protein>
<feature type="compositionally biased region" description="Basic and acidic residues" evidence="1">
    <location>
        <begin position="15"/>
        <end position="52"/>
    </location>
</feature>
<keyword evidence="3" id="KW-1185">Reference proteome</keyword>
<dbReference type="AlphaFoldDB" id="A0A1A0HBA0"/>
<comment type="caution">
    <text evidence="2">The sequence shown here is derived from an EMBL/GenBank/DDBJ whole genome shotgun (WGS) entry which is preliminary data.</text>
</comment>
<dbReference type="GeneID" id="30027720"/>
<dbReference type="RefSeq" id="XP_018711775.1">
    <property type="nucleotide sequence ID" value="XM_018854744.1"/>
</dbReference>
<name>A0A1A0HBA0_9ASCO</name>
<gene>
    <name evidence="2" type="ORF">METBIDRAFT_178800</name>
</gene>
<feature type="compositionally biased region" description="Polar residues" evidence="1">
    <location>
        <begin position="141"/>
        <end position="152"/>
    </location>
</feature>
<accession>A0A1A0HBA0</accession>
<dbReference type="EMBL" id="LXTC01000003">
    <property type="protein sequence ID" value="OBA21265.1"/>
    <property type="molecule type" value="Genomic_DNA"/>
</dbReference>
<feature type="compositionally biased region" description="Basic residues" evidence="1">
    <location>
        <begin position="121"/>
        <end position="132"/>
    </location>
</feature>